<dbReference type="PANTHER" id="PTHR24198:SF165">
    <property type="entry name" value="ANKYRIN REPEAT-CONTAINING PROTEIN-RELATED"/>
    <property type="match status" value="1"/>
</dbReference>
<evidence type="ECO:0000256" key="3">
    <source>
        <dbReference type="PROSITE-ProRule" id="PRU00023"/>
    </source>
</evidence>
<dbReference type="PANTHER" id="PTHR24198">
    <property type="entry name" value="ANKYRIN REPEAT AND PROTEIN KINASE DOMAIN-CONTAINING PROTEIN"/>
    <property type="match status" value="1"/>
</dbReference>
<feature type="repeat" description="ANK" evidence="3">
    <location>
        <begin position="613"/>
        <end position="645"/>
    </location>
</feature>
<feature type="repeat" description="ANK" evidence="3">
    <location>
        <begin position="646"/>
        <end position="680"/>
    </location>
</feature>
<evidence type="ECO:0000256" key="4">
    <source>
        <dbReference type="SAM" id="MobiDB-lite"/>
    </source>
</evidence>
<evidence type="ECO:0000256" key="1">
    <source>
        <dbReference type="ARBA" id="ARBA00022737"/>
    </source>
</evidence>
<dbReference type="InterPro" id="IPR036770">
    <property type="entry name" value="Ankyrin_rpt-contain_sf"/>
</dbReference>
<dbReference type="Gene3D" id="1.25.40.20">
    <property type="entry name" value="Ankyrin repeat-containing domain"/>
    <property type="match status" value="3"/>
</dbReference>
<feature type="compositionally biased region" description="Acidic residues" evidence="4">
    <location>
        <begin position="420"/>
        <end position="439"/>
    </location>
</feature>
<protein>
    <submittedName>
        <fullName evidence="5">Ankyrin repeat protein</fullName>
    </submittedName>
</protein>
<dbReference type="Proteomes" id="UP000265631">
    <property type="component" value="Unassembled WGS sequence"/>
</dbReference>
<dbReference type="InterPro" id="IPR002110">
    <property type="entry name" value="Ankyrin_rpt"/>
</dbReference>
<dbReference type="STRING" id="2594813.A0A395MVA1"/>
<dbReference type="PROSITE" id="PS50297">
    <property type="entry name" value="ANK_REP_REGION"/>
    <property type="match status" value="3"/>
</dbReference>
<dbReference type="Pfam" id="PF00023">
    <property type="entry name" value="Ank"/>
    <property type="match status" value="1"/>
</dbReference>
<keyword evidence="2 3" id="KW-0040">ANK repeat</keyword>
<proteinExistence type="predicted"/>
<dbReference type="Pfam" id="PF12796">
    <property type="entry name" value="Ank_2"/>
    <property type="match status" value="2"/>
</dbReference>
<dbReference type="EMBL" id="PXXK01000089">
    <property type="protein sequence ID" value="RFN51861.1"/>
    <property type="molecule type" value="Genomic_DNA"/>
</dbReference>
<dbReference type="AlphaFoldDB" id="A0A395MVA1"/>
<sequence length="759" mass="83808">MDSQGLFQELVSKGASLNKAMSGNMLPLHCVTNRCSDEFFEELVQTYDKDQVTLFEEFEGLELSSGSYRWEANFLYHARFILRPPPDIMSQPSAITFLMRAIQQNDHRLVHWLLGVHVPVHIRVSDISPIEKACHTGSFQIFVEVFQAAQLALGDKFGDADLEILCGLIKTAGDAPESEDLSMKKIKFALDQGLSADERSTVGSRLGDPAILLAARGNRYDIVELLIEKGADVFVQLSDGWDLARFSIADNRIDLLRHLHDKIRKTSIYDWKTCLPCRFYPPSSPDDGINIYNASMLHLAVAGNCVEVMNYLLDNNLVEDVNTCTTELYTPLHIASFLGYVETIATLVRHGASINGVNDEQKRPIEIALMHEHHEAVETLRTLGAEEPSTRPGSPMSFEMDDFDKAQSDSSDRSARDSTSAEESDGDSEESDEMEDECTEVVETEAIFMPQDVDDCIQYDCLMPTCGVCDVLTYAVYHGRSDIVVWLLSIGATPRQAACSVHGVFGTLHQAVKVTITEFCLIKLLDKALEIGYAWSDSPISPLHLACFYDDVEAFEVMLDHLNANAERYCASISPWKEQDIPADKAAMLKALTSATTPSDCHQLGEGWGNMPGGVTALHINVLAKHLPMAMALINAGADVNSLNAEFQTPLIVAVIISDDDCALVEYLLDHGALMDHKDIEGFSAIAHAARHDLIHVARLLYKDDADAISQFSQGREKQTLEFFPGQVSLPLATLSSYIKRGASRYTPLATGRSGRYGA</sequence>
<gene>
    <name evidence="5" type="ORF">FIE12Z_3822</name>
</gene>
<feature type="region of interest" description="Disordered" evidence="4">
    <location>
        <begin position="380"/>
        <end position="439"/>
    </location>
</feature>
<evidence type="ECO:0000313" key="6">
    <source>
        <dbReference type="Proteomes" id="UP000265631"/>
    </source>
</evidence>
<keyword evidence="1" id="KW-0677">Repeat</keyword>
<dbReference type="SMART" id="SM00248">
    <property type="entry name" value="ANK"/>
    <property type="match status" value="10"/>
</dbReference>
<comment type="caution">
    <text evidence="5">The sequence shown here is derived from an EMBL/GenBank/DDBJ whole genome shotgun (WGS) entry which is preliminary data.</text>
</comment>
<dbReference type="PROSITE" id="PS50088">
    <property type="entry name" value="ANK_REPEAT"/>
    <property type="match status" value="4"/>
</dbReference>
<keyword evidence="6" id="KW-1185">Reference proteome</keyword>
<reference evidence="5 6" key="1">
    <citation type="journal article" date="2018" name="PLoS Pathog.">
        <title>Evolution of structural diversity of trichothecenes, a family of toxins produced by plant pathogenic and entomopathogenic fungi.</title>
        <authorList>
            <person name="Proctor R.H."/>
            <person name="McCormick S.P."/>
            <person name="Kim H.S."/>
            <person name="Cardoza R.E."/>
            <person name="Stanley A.M."/>
            <person name="Lindo L."/>
            <person name="Kelly A."/>
            <person name="Brown D.W."/>
            <person name="Lee T."/>
            <person name="Vaughan M.M."/>
            <person name="Alexander N.J."/>
            <person name="Busman M."/>
            <person name="Gutierrez S."/>
        </authorList>
    </citation>
    <scope>NUCLEOTIDE SEQUENCE [LARGE SCALE GENOMIC DNA]</scope>
    <source>
        <strain evidence="5 6">NRRL 13405</strain>
    </source>
</reference>
<feature type="repeat" description="ANK" evidence="3">
    <location>
        <begin position="327"/>
        <end position="359"/>
    </location>
</feature>
<evidence type="ECO:0000313" key="5">
    <source>
        <dbReference type="EMBL" id="RFN51861.1"/>
    </source>
</evidence>
<evidence type="ECO:0000256" key="2">
    <source>
        <dbReference type="ARBA" id="ARBA00023043"/>
    </source>
</evidence>
<feature type="compositionally biased region" description="Basic and acidic residues" evidence="4">
    <location>
        <begin position="403"/>
        <end position="416"/>
    </location>
</feature>
<name>A0A395MVA1_9HYPO</name>
<dbReference type="SUPFAM" id="SSF48403">
    <property type="entry name" value="Ankyrin repeat"/>
    <property type="match status" value="2"/>
</dbReference>
<organism evidence="5 6">
    <name type="scientific">Fusarium flagelliforme</name>
    <dbReference type="NCBI Taxonomy" id="2675880"/>
    <lineage>
        <taxon>Eukaryota</taxon>
        <taxon>Fungi</taxon>
        <taxon>Dikarya</taxon>
        <taxon>Ascomycota</taxon>
        <taxon>Pezizomycotina</taxon>
        <taxon>Sordariomycetes</taxon>
        <taxon>Hypocreomycetidae</taxon>
        <taxon>Hypocreales</taxon>
        <taxon>Nectriaceae</taxon>
        <taxon>Fusarium</taxon>
        <taxon>Fusarium incarnatum-equiseti species complex</taxon>
    </lineage>
</organism>
<feature type="repeat" description="ANK" evidence="3">
    <location>
        <begin position="206"/>
        <end position="238"/>
    </location>
</feature>
<accession>A0A395MVA1</accession>